<reference evidence="1 2" key="1">
    <citation type="journal article" date="2013" name="Genome Announc.">
        <title>Draft Genome Sequence of Strain X47-2AL, a Feline Helicobacter pylori Isolate.</title>
        <authorList>
            <person name="Veyrier F.J."/>
            <person name="Ecobichon C."/>
            <person name="Boneca I.G."/>
        </authorList>
    </citation>
    <scope>NUCLEOTIDE SEQUENCE [LARGE SCALE GENOMIC DNA]</scope>
    <source>
        <strain evidence="1 2">X47-2AL</strain>
    </source>
</reference>
<dbReference type="AlphaFoldDB" id="V6L7I6"/>
<evidence type="ECO:0000313" key="1">
    <source>
        <dbReference type="EMBL" id="EST40415.1"/>
    </source>
</evidence>
<sequence>MGGIEKGFCSLWPFMIFLHQSRCLINTATWQKLNRNPYKQLNLPTTAHKQIFEKSKMN</sequence>
<accession>V6L7I6</accession>
<protein>
    <submittedName>
        <fullName evidence="1">Uncharacterized protein</fullName>
    </submittedName>
</protein>
<proteinExistence type="predicted"/>
<dbReference type="Proteomes" id="UP000017937">
    <property type="component" value="Unassembled WGS sequence"/>
</dbReference>
<name>V6L7I6_HELPX</name>
<evidence type="ECO:0000313" key="2">
    <source>
        <dbReference type="Proteomes" id="UP000017937"/>
    </source>
</evidence>
<dbReference type="RefSeq" id="WP_023526634.1">
    <property type="nucleotide sequence ID" value="NZ_AWNG01000017.1"/>
</dbReference>
<organism evidence="1 2">
    <name type="scientific">Helicobacter pylori X47-2AL</name>
    <dbReference type="NCBI Taxonomy" id="1386083"/>
    <lineage>
        <taxon>Bacteria</taxon>
        <taxon>Pseudomonadati</taxon>
        <taxon>Campylobacterota</taxon>
        <taxon>Epsilonproteobacteria</taxon>
        <taxon>Campylobacterales</taxon>
        <taxon>Helicobacteraceae</taxon>
        <taxon>Helicobacter</taxon>
    </lineage>
</organism>
<dbReference type="PATRIC" id="fig|1386083.3.peg.934"/>
<gene>
    <name evidence="1" type="ORF">N871_04655</name>
</gene>
<comment type="caution">
    <text evidence="1">The sequence shown here is derived from an EMBL/GenBank/DDBJ whole genome shotgun (WGS) entry which is preliminary data.</text>
</comment>
<dbReference type="EMBL" id="AWNG01000017">
    <property type="protein sequence ID" value="EST40415.1"/>
    <property type="molecule type" value="Genomic_DNA"/>
</dbReference>